<name>A0A7J7NKC8_9MAGN</name>
<dbReference type="SUPFAM" id="SSF52540">
    <property type="entry name" value="P-loop containing nucleoside triphosphate hydrolases"/>
    <property type="match status" value="1"/>
</dbReference>
<keyword evidence="5" id="KW-0812">Transmembrane</keyword>
<feature type="transmembrane region" description="Helical" evidence="5">
    <location>
        <begin position="77"/>
        <end position="96"/>
    </location>
</feature>
<evidence type="ECO:0000256" key="3">
    <source>
        <dbReference type="ARBA" id="ARBA00023203"/>
    </source>
</evidence>
<dbReference type="PROSITE" id="PS51456">
    <property type="entry name" value="MYOSIN_MOTOR"/>
    <property type="match status" value="1"/>
</dbReference>
<evidence type="ECO:0000313" key="7">
    <source>
        <dbReference type="EMBL" id="KAF6167645.1"/>
    </source>
</evidence>
<keyword evidence="8" id="KW-1185">Reference proteome</keyword>
<dbReference type="InterPro" id="IPR027417">
    <property type="entry name" value="P-loop_NTPase"/>
</dbReference>
<comment type="caution">
    <text evidence="7">The sequence shown here is derived from an EMBL/GenBank/DDBJ whole genome shotgun (WGS) entry which is preliminary data.</text>
</comment>
<dbReference type="Gene3D" id="1.20.120.720">
    <property type="entry name" value="Myosin VI head, motor domain, U50 subdomain"/>
    <property type="match status" value="1"/>
</dbReference>
<comment type="similarity">
    <text evidence="4">Belongs to the TRAFAC class myosin-kinesin ATPase superfamily. Myosin family.</text>
</comment>
<dbReference type="Proteomes" id="UP000541444">
    <property type="component" value="Unassembled WGS sequence"/>
</dbReference>
<dbReference type="PANTHER" id="PTHR13140">
    <property type="entry name" value="MYOSIN"/>
    <property type="match status" value="1"/>
</dbReference>
<evidence type="ECO:0000313" key="8">
    <source>
        <dbReference type="Proteomes" id="UP000541444"/>
    </source>
</evidence>
<dbReference type="InterPro" id="IPR001609">
    <property type="entry name" value="Myosin_head_motor_dom-like"/>
</dbReference>
<evidence type="ECO:0000256" key="4">
    <source>
        <dbReference type="PROSITE-ProRule" id="PRU00782"/>
    </source>
</evidence>
<dbReference type="GO" id="GO:0016459">
    <property type="term" value="C:myosin complex"/>
    <property type="evidence" value="ECO:0007669"/>
    <property type="project" value="UniProtKB-KW"/>
</dbReference>
<dbReference type="EMBL" id="JACGCM010000723">
    <property type="protein sequence ID" value="KAF6167645.1"/>
    <property type="molecule type" value="Genomic_DNA"/>
</dbReference>
<organism evidence="7 8">
    <name type="scientific">Kingdonia uniflora</name>
    <dbReference type="NCBI Taxonomy" id="39325"/>
    <lineage>
        <taxon>Eukaryota</taxon>
        <taxon>Viridiplantae</taxon>
        <taxon>Streptophyta</taxon>
        <taxon>Embryophyta</taxon>
        <taxon>Tracheophyta</taxon>
        <taxon>Spermatophyta</taxon>
        <taxon>Magnoliopsida</taxon>
        <taxon>Ranunculales</taxon>
        <taxon>Circaeasteraceae</taxon>
        <taxon>Kingdonia</taxon>
    </lineage>
</organism>
<dbReference type="Gene3D" id="1.10.10.820">
    <property type="match status" value="1"/>
</dbReference>
<dbReference type="GO" id="GO:0016020">
    <property type="term" value="C:membrane"/>
    <property type="evidence" value="ECO:0007669"/>
    <property type="project" value="TreeGrafter"/>
</dbReference>
<sequence>MADKLNIKIANEYYYLKQSNCLTIDEVDDAQRFHILMEALDIVQLRTEDQENTFSMLSVVLWLGNISFHVIDNENHVEVVINEGIIYLIVLFVSFLN</sequence>
<evidence type="ECO:0000256" key="5">
    <source>
        <dbReference type="SAM" id="Phobius"/>
    </source>
</evidence>
<evidence type="ECO:0000256" key="2">
    <source>
        <dbReference type="ARBA" id="ARBA00022840"/>
    </source>
</evidence>
<proteinExistence type="inferred from homology"/>
<dbReference type="GO" id="GO:0005737">
    <property type="term" value="C:cytoplasm"/>
    <property type="evidence" value="ECO:0007669"/>
    <property type="project" value="TreeGrafter"/>
</dbReference>
<dbReference type="Pfam" id="PF00063">
    <property type="entry name" value="Myosin_head"/>
    <property type="match status" value="1"/>
</dbReference>
<dbReference type="GO" id="GO:0007015">
    <property type="term" value="P:actin filament organization"/>
    <property type="evidence" value="ECO:0007669"/>
    <property type="project" value="TreeGrafter"/>
</dbReference>
<keyword evidence="3 4" id="KW-0009">Actin-binding</keyword>
<feature type="domain" description="Myosin motor" evidence="6">
    <location>
        <begin position="1"/>
        <end position="97"/>
    </location>
</feature>
<dbReference type="GO" id="GO:0051015">
    <property type="term" value="F:actin filament binding"/>
    <property type="evidence" value="ECO:0007669"/>
    <property type="project" value="TreeGrafter"/>
</dbReference>
<protein>
    <recommendedName>
        <fullName evidence="6">Myosin motor domain-containing protein</fullName>
    </recommendedName>
</protein>
<keyword evidence="2" id="KW-0067">ATP-binding</keyword>
<accession>A0A7J7NKC8</accession>
<evidence type="ECO:0000259" key="6">
    <source>
        <dbReference type="PROSITE" id="PS51456"/>
    </source>
</evidence>
<keyword evidence="1" id="KW-0547">Nucleotide-binding</keyword>
<dbReference type="PANTHER" id="PTHR13140:SF706">
    <property type="entry name" value="DILUTE CLASS UNCONVENTIONAL MYOSIN, ISOFORM C"/>
    <property type="match status" value="1"/>
</dbReference>
<dbReference type="GO" id="GO:0005524">
    <property type="term" value="F:ATP binding"/>
    <property type="evidence" value="ECO:0007669"/>
    <property type="project" value="UniProtKB-KW"/>
</dbReference>
<dbReference type="AlphaFoldDB" id="A0A7J7NKC8"/>
<dbReference type="OrthoDB" id="1735728at2759"/>
<gene>
    <name evidence="7" type="ORF">GIB67_031228</name>
</gene>
<dbReference type="GO" id="GO:0000146">
    <property type="term" value="F:microfilament motor activity"/>
    <property type="evidence" value="ECO:0007669"/>
    <property type="project" value="TreeGrafter"/>
</dbReference>
<keyword evidence="5" id="KW-1133">Transmembrane helix</keyword>
<keyword evidence="4" id="KW-0505">Motor protein</keyword>
<keyword evidence="4" id="KW-0518">Myosin</keyword>
<evidence type="ECO:0000256" key="1">
    <source>
        <dbReference type="ARBA" id="ARBA00022741"/>
    </source>
</evidence>
<reference evidence="7 8" key="1">
    <citation type="journal article" date="2020" name="IScience">
        <title>Genome Sequencing of the Endangered Kingdonia uniflora (Circaeasteraceae, Ranunculales) Reveals Potential Mechanisms of Evolutionary Specialization.</title>
        <authorList>
            <person name="Sun Y."/>
            <person name="Deng T."/>
            <person name="Zhang A."/>
            <person name="Moore M.J."/>
            <person name="Landis J.B."/>
            <person name="Lin N."/>
            <person name="Zhang H."/>
            <person name="Zhang X."/>
            <person name="Huang J."/>
            <person name="Zhang X."/>
            <person name="Sun H."/>
            <person name="Wang H."/>
        </authorList>
    </citation>
    <scope>NUCLEOTIDE SEQUENCE [LARGE SCALE GENOMIC DNA]</scope>
    <source>
        <strain evidence="7">TB1705</strain>
        <tissue evidence="7">Leaf</tissue>
    </source>
</reference>
<comment type="caution">
    <text evidence="4">Lacks conserved residue(s) required for the propagation of feature annotation.</text>
</comment>
<keyword evidence="5" id="KW-0472">Membrane</keyword>